<dbReference type="GO" id="GO:0005886">
    <property type="term" value="C:plasma membrane"/>
    <property type="evidence" value="ECO:0007669"/>
    <property type="project" value="UniProtKB-SubCell"/>
</dbReference>
<comment type="subcellular location">
    <subcellularLocation>
        <location evidence="2">Cell membrane</location>
        <topology evidence="2">Lipid-anchor</topology>
    </subcellularLocation>
</comment>
<dbReference type="NCBIfam" id="TIGR01845">
    <property type="entry name" value="outer_NodT"/>
    <property type="match status" value="1"/>
</dbReference>
<feature type="region of interest" description="Disordered" evidence="4">
    <location>
        <begin position="142"/>
        <end position="168"/>
    </location>
</feature>
<evidence type="ECO:0000256" key="2">
    <source>
        <dbReference type="RuleBase" id="RU362097"/>
    </source>
</evidence>
<keyword evidence="2" id="KW-0564">Palmitate</keyword>
<dbReference type="Pfam" id="PF02321">
    <property type="entry name" value="OEP"/>
    <property type="match status" value="2"/>
</dbReference>
<proteinExistence type="inferred from homology"/>
<dbReference type="PROSITE" id="PS51257">
    <property type="entry name" value="PROKAR_LIPOPROTEIN"/>
    <property type="match status" value="1"/>
</dbReference>
<dbReference type="GO" id="GO:0015562">
    <property type="term" value="F:efflux transmembrane transporter activity"/>
    <property type="evidence" value="ECO:0007669"/>
    <property type="project" value="InterPro"/>
</dbReference>
<dbReference type="Gene3D" id="2.20.200.10">
    <property type="entry name" value="Outer membrane efflux proteins (OEP)"/>
    <property type="match status" value="1"/>
</dbReference>
<keyword evidence="6" id="KW-1185">Reference proteome</keyword>
<dbReference type="STRING" id="857265.WG78_13000"/>
<accession>A0A0N0XIJ6</accession>
<dbReference type="Gene3D" id="1.20.1600.10">
    <property type="entry name" value="Outer membrane efflux proteins (OEP)"/>
    <property type="match status" value="1"/>
</dbReference>
<dbReference type="PATRIC" id="fig|857265.3.peg.2679"/>
<dbReference type="AlphaFoldDB" id="A0A0N0XIJ6"/>
<evidence type="ECO:0000256" key="4">
    <source>
        <dbReference type="SAM" id="MobiDB-lite"/>
    </source>
</evidence>
<dbReference type="InterPro" id="IPR010131">
    <property type="entry name" value="MdtP/NodT-like"/>
</dbReference>
<feature type="chain" id="PRO_5005732854" evidence="2">
    <location>
        <begin position="23"/>
        <end position="526"/>
    </location>
</feature>
<reference evidence="5 6" key="1">
    <citation type="submission" date="2015-07" db="EMBL/GenBank/DDBJ databases">
        <title>Draft genome sequence of the Amantichitinum ursilacus IGB-41, a new chitin-degrading bacterium.</title>
        <authorList>
            <person name="Kirstahler P."/>
            <person name="Guenther M."/>
            <person name="Grumaz C."/>
            <person name="Rupp S."/>
            <person name="Zibek S."/>
            <person name="Sohn K."/>
        </authorList>
    </citation>
    <scope>NUCLEOTIDE SEQUENCE [LARGE SCALE GENOMIC DNA]</scope>
    <source>
        <strain evidence="5 6">IGB-41</strain>
    </source>
</reference>
<comment type="similarity">
    <text evidence="1 2">Belongs to the outer membrane factor (OMF) (TC 1.B.17) family.</text>
</comment>
<keyword evidence="2" id="KW-0732">Signal</keyword>
<dbReference type="SUPFAM" id="SSF56954">
    <property type="entry name" value="Outer membrane efflux proteins (OEP)"/>
    <property type="match status" value="1"/>
</dbReference>
<evidence type="ECO:0000256" key="1">
    <source>
        <dbReference type="ARBA" id="ARBA00007613"/>
    </source>
</evidence>
<feature type="compositionally biased region" description="Gly residues" evidence="4">
    <location>
        <begin position="147"/>
        <end position="166"/>
    </location>
</feature>
<keyword evidence="2" id="KW-0472">Membrane</keyword>
<dbReference type="PANTHER" id="PTHR30203:SF25">
    <property type="entry name" value="OUTER MEMBRANE PROTEIN-RELATED"/>
    <property type="match status" value="1"/>
</dbReference>
<organism evidence="5 6">
    <name type="scientific">Amantichitinum ursilacus</name>
    <dbReference type="NCBI Taxonomy" id="857265"/>
    <lineage>
        <taxon>Bacteria</taxon>
        <taxon>Pseudomonadati</taxon>
        <taxon>Pseudomonadota</taxon>
        <taxon>Betaproteobacteria</taxon>
        <taxon>Neisseriales</taxon>
        <taxon>Chitinibacteraceae</taxon>
        <taxon>Amantichitinum</taxon>
    </lineage>
</organism>
<sequence>MVIKPTLRSVGLMTLVVLGGCAAVGPDWHTPEASAPANWSGPAASAAASLTASPVAVANASAVASAPASASVWRDDWWNSFNDPVLSQLVHDAQVQSLDVQLALNRIAQARAQRAAATGAYWPKVDGTASVTRQKISEKGVATSLGGSSGGGASGGSSGGSSGGGSSMPIPGSLLAPFNLFQLGFDASWELDLWGKVRRQVEAADASTDAAVAGSQDARISLAAEVARTYMQLRGVQAQLALIDIDLNIQKRLGEITRSRKEHGFDTDAEIAQVDAQKLSTQSQLPQLQQQQAQLENQLSQLLALPPGALNQLLDQAQPLPPEPPAVPVGLPGDLLRRRPDVRQAEAQVHAVTAQIGVAEAALFPSLTLDLGGGFQSTTWPDLKTWAARFFNVGPQLSFPIFEGGRLRANVQIANTQQQQAVLQYRQTVLNAYHDADNALIACAREHEREKSLHDQVGQLDRAVRVGFARYHNGLVPFMQVLQAERDYNQAQQQLLQSQVTSASNLVALYKALGGGWQSAEAVAAQ</sequence>
<feature type="signal peptide" evidence="2">
    <location>
        <begin position="1"/>
        <end position="22"/>
    </location>
</feature>
<keyword evidence="2" id="KW-0449">Lipoprotein</keyword>
<feature type="coiled-coil region" evidence="3">
    <location>
        <begin position="278"/>
        <end position="305"/>
    </location>
</feature>
<dbReference type="RefSeq" id="WP_053938235.1">
    <property type="nucleotide sequence ID" value="NZ_LAQT01000009.1"/>
</dbReference>
<dbReference type="InterPro" id="IPR003423">
    <property type="entry name" value="OMP_efflux"/>
</dbReference>
<evidence type="ECO:0000313" key="5">
    <source>
        <dbReference type="EMBL" id="KPC52766.1"/>
    </source>
</evidence>
<keyword evidence="2" id="KW-0812">Transmembrane</keyword>
<name>A0A0N0XIJ6_9NEIS</name>
<comment type="caution">
    <text evidence="5">The sequence shown here is derived from an EMBL/GenBank/DDBJ whole genome shotgun (WGS) entry which is preliminary data.</text>
</comment>
<keyword evidence="2" id="KW-1134">Transmembrane beta strand</keyword>
<dbReference type="EMBL" id="LAQT01000009">
    <property type="protein sequence ID" value="KPC52766.1"/>
    <property type="molecule type" value="Genomic_DNA"/>
</dbReference>
<evidence type="ECO:0000256" key="3">
    <source>
        <dbReference type="SAM" id="Coils"/>
    </source>
</evidence>
<dbReference type="Proteomes" id="UP000037939">
    <property type="component" value="Unassembled WGS sequence"/>
</dbReference>
<gene>
    <name evidence="5" type="primary">ttgC_1</name>
    <name evidence="5" type="ORF">WG78_13000</name>
</gene>
<protein>
    <submittedName>
        <fullName evidence="5">Putative efflux pump outer membrane protein TtgC</fullName>
    </submittedName>
</protein>
<keyword evidence="3" id="KW-0175">Coiled coil</keyword>
<evidence type="ECO:0000313" key="6">
    <source>
        <dbReference type="Proteomes" id="UP000037939"/>
    </source>
</evidence>
<dbReference type="OrthoDB" id="9770517at2"/>
<dbReference type="PANTHER" id="PTHR30203">
    <property type="entry name" value="OUTER MEMBRANE CATION EFFLUX PROTEIN"/>
    <property type="match status" value="1"/>
</dbReference>